<evidence type="ECO:0008006" key="3">
    <source>
        <dbReference type="Google" id="ProtNLM"/>
    </source>
</evidence>
<accession>A0ABV8EQ69</accession>
<organism evidence="1 2">
    <name type="scientific">Belliella kenyensis</name>
    <dbReference type="NCBI Taxonomy" id="1472724"/>
    <lineage>
        <taxon>Bacteria</taxon>
        <taxon>Pseudomonadati</taxon>
        <taxon>Bacteroidota</taxon>
        <taxon>Cytophagia</taxon>
        <taxon>Cytophagales</taxon>
        <taxon>Cyclobacteriaceae</taxon>
        <taxon>Belliella</taxon>
    </lineage>
</organism>
<gene>
    <name evidence="1" type="ORF">ACFOUP_13030</name>
</gene>
<proteinExistence type="predicted"/>
<protein>
    <recommendedName>
        <fullName evidence="3">Lipoprotein</fullName>
    </recommendedName>
</protein>
<reference evidence="2" key="1">
    <citation type="journal article" date="2019" name="Int. J. Syst. Evol. Microbiol.">
        <title>The Global Catalogue of Microorganisms (GCM) 10K type strain sequencing project: providing services to taxonomists for standard genome sequencing and annotation.</title>
        <authorList>
            <consortium name="The Broad Institute Genomics Platform"/>
            <consortium name="The Broad Institute Genome Sequencing Center for Infectious Disease"/>
            <person name="Wu L."/>
            <person name="Ma J."/>
        </authorList>
    </citation>
    <scope>NUCLEOTIDE SEQUENCE [LARGE SCALE GENOMIC DNA]</scope>
    <source>
        <strain evidence="2">CECT 8551</strain>
    </source>
</reference>
<dbReference type="EMBL" id="JBHSAV010000054">
    <property type="protein sequence ID" value="MFC3977303.1"/>
    <property type="molecule type" value="Genomic_DNA"/>
</dbReference>
<evidence type="ECO:0000313" key="1">
    <source>
        <dbReference type="EMBL" id="MFC3977303.1"/>
    </source>
</evidence>
<keyword evidence="2" id="KW-1185">Reference proteome</keyword>
<dbReference type="Proteomes" id="UP001595766">
    <property type="component" value="Unassembled WGS sequence"/>
</dbReference>
<dbReference type="RefSeq" id="WP_241297618.1">
    <property type="nucleotide sequence ID" value="NZ_JAKZGR010000027.1"/>
</dbReference>
<evidence type="ECO:0000313" key="2">
    <source>
        <dbReference type="Proteomes" id="UP001595766"/>
    </source>
</evidence>
<comment type="caution">
    <text evidence="1">The sequence shown here is derived from an EMBL/GenBank/DDBJ whole genome shotgun (WGS) entry which is preliminary data.</text>
</comment>
<sequence length="377" mass="42875">MNTKDITRILILVLLSSCCSKIKITVDTFDKQALVNSTEYTQAKLIHFERTLNYKINSLEKDFIGQFDQIYKEISANPAVPKGSSLKTDLFIEMEKIQSNSNKHYFEGLESLKQNSRELLKTKDFSNIEICELKGDKAFIDGLEKLTKVLEGLGIIGESLADARSIILNTHWNSKFTSKTSFGESIYADQFSSFITRAPNKYWRKYENSFDIVNDTLGSRSLHLKARYNRVTAKTFFGNSDIAIKMDNPGTFTVKGVRMDANESIKASFKVLNQGIKYLGYTVGIPISTTSDNNNNLSETINENSLELYSSLSYIDGVRKDISIKEERIENLTKAYLMSIIDRGILLEEPNISEEEKKSIISNIKRMQALYEKQLKN</sequence>
<name>A0ABV8EQ69_9BACT</name>